<dbReference type="EC" id="6.3.2.5" evidence="2"/>
<organism evidence="2">
    <name type="scientific">gut metagenome</name>
    <dbReference type="NCBI Taxonomy" id="749906"/>
    <lineage>
        <taxon>unclassified sequences</taxon>
        <taxon>metagenomes</taxon>
        <taxon>organismal metagenomes</taxon>
    </lineage>
</organism>
<accession>J9FZA6</accession>
<dbReference type="Pfam" id="PF02441">
    <property type="entry name" value="Flavoprotein"/>
    <property type="match status" value="1"/>
</dbReference>
<proteinExistence type="predicted"/>
<dbReference type="Gene3D" id="3.40.50.1950">
    <property type="entry name" value="Flavin prenyltransferase-like"/>
    <property type="match status" value="1"/>
</dbReference>
<dbReference type="GO" id="GO:0004633">
    <property type="term" value="F:phosphopantothenoylcysteine decarboxylase activity"/>
    <property type="evidence" value="ECO:0007669"/>
    <property type="project" value="InterPro"/>
</dbReference>
<dbReference type="GO" id="GO:0071513">
    <property type="term" value="C:phosphopantothenoylcysteine decarboxylase complex"/>
    <property type="evidence" value="ECO:0007669"/>
    <property type="project" value="TreeGrafter"/>
</dbReference>
<dbReference type="GO" id="GO:0010181">
    <property type="term" value="F:FMN binding"/>
    <property type="evidence" value="ECO:0007669"/>
    <property type="project" value="InterPro"/>
</dbReference>
<dbReference type="SUPFAM" id="SSF52507">
    <property type="entry name" value="Homo-oligomeric flavin-containing Cys decarboxylases, HFCD"/>
    <property type="match status" value="1"/>
</dbReference>
<evidence type="ECO:0000313" key="2">
    <source>
        <dbReference type="EMBL" id="EJW94882.1"/>
    </source>
</evidence>
<dbReference type="GO" id="GO:0015937">
    <property type="term" value="P:coenzyme A biosynthetic process"/>
    <property type="evidence" value="ECO:0007669"/>
    <property type="project" value="InterPro"/>
</dbReference>
<dbReference type="InterPro" id="IPR003382">
    <property type="entry name" value="Flavoprotein"/>
</dbReference>
<dbReference type="EMBL" id="AMCI01006128">
    <property type="protein sequence ID" value="EJW94882.1"/>
    <property type="molecule type" value="Genomic_DNA"/>
</dbReference>
<dbReference type="InterPro" id="IPR036551">
    <property type="entry name" value="Flavin_trans-like"/>
</dbReference>
<dbReference type="InterPro" id="IPR005252">
    <property type="entry name" value="CoaBC"/>
</dbReference>
<comment type="caution">
    <text evidence="2">The sequence shown here is derived from an EMBL/GenBank/DDBJ whole genome shotgun (WGS) entry which is preliminary data.</text>
</comment>
<gene>
    <name evidence="2" type="ORF">EVA_17011</name>
</gene>
<dbReference type="AlphaFoldDB" id="J9FZA6"/>
<protein>
    <submittedName>
        <fullName evidence="2">Bifunctional phosphopantothenoylcysteine decarboxylase/phosphopantothenate--cysteine ligase</fullName>
        <ecNumber evidence="2">6.3.2.5</ecNumber>
    </submittedName>
</protein>
<keyword evidence="2" id="KW-0436">Ligase</keyword>
<feature type="domain" description="Flavoprotein" evidence="1">
    <location>
        <begin position="5"/>
        <end position="162"/>
    </location>
</feature>
<dbReference type="NCBIfam" id="TIGR00521">
    <property type="entry name" value="coaBC_dfp"/>
    <property type="match status" value="1"/>
</dbReference>
<sequence>MENRNILIGITGSIAAYKICSLVSSLSKQGYNVKVIETKHATAFIPPLTLAALSHHDVYTDEFVGQDEALIPHIALTKWADIFCIAPADANILAKAAHGIADDLLSSAILACTKPIVVAPAMNVHMYENPATQANLNTLRLRDWHIIEPESGVLACQDSGKGRLANLEVIEQAIVDILEQQNTDQNLLAGKKSCHLGRSYR</sequence>
<dbReference type="GO" id="GO:0004632">
    <property type="term" value="F:phosphopantothenate--cysteine ligase activity"/>
    <property type="evidence" value="ECO:0007669"/>
    <property type="project" value="UniProtKB-EC"/>
</dbReference>
<dbReference type="PANTHER" id="PTHR14359:SF6">
    <property type="entry name" value="PHOSPHOPANTOTHENOYLCYSTEINE DECARBOXYLASE"/>
    <property type="match status" value="1"/>
</dbReference>
<reference evidence="2" key="1">
    <citation type="journal article" date="2012" name="PLoS ONE">
        <title>Gene sets for utilization of primary and secondary nutrition supplies in the distal gut of endangered iberian lynx.</title>
        <authorList>
            <person name="Alcaide M."/>
            <person name="Messina E."/>
            <person name="Richter M."/>
            <person name="Bargiela R."/>
            <person name="Peplies J."/>
            <person name="Huws S.A."/>
            <person name="Newbold C.J."/>
            <person name="Golyshin P.N."/>
            <person name="Simon M.A."/>
            <person name="Lopez G."/>
            <person name="Yakimov M.M."/>
            <person name="Ferrer M."/>
        </authorList>
    </citation>
    <scope>NUCLEOTIDE SEQUENCE</scope>
</reference>
<dbReference type="PANTHER" id="PTHR14359">
    <property type="entry name" value="HOMO-OLIGOMERIC FLAVIN CONTAINING CYS DECARBOXYLASE FAMILY"/>
    <property type="match status" value="1"/>
</dbReference>
<name>J9FZA6_9ZZZZ</name>
<evidence type="ECO:0000259" key="1">
    <source>
        <dbReference type="Pfam" id="PF02441"/>
    </source>
</evidence>
<dbReference type="GO" id="GO:0015941">
    <property type="term" value="P:pantothenate catabolic process"/>
    <property type="evidence" value="ECO:0007669"/>
    <property type="project" value="InterPro"/>
</dbReference>